<evidence type="ECO:0000259" key="2">
    <source>
        <dbReference type="Pfam" id="PF00582"/>
    </source>
</evidence>
<evidence type="ECO:0000313" key="4">
    <source>
        <dbReference type="Proteomes" id="UP000008634"/>
    </source>
</evidence>
<dbReference type="SUPFAM" id="SSF52402">
    <property type="entry name" value="Adenine nucleotide alpha hydrolases-like"/>
    <property type="match status" value="2"/>
</dbReference>
<dbReference type="InterPro" id="IPR006015">
    <property type="entry name" value="Universal_stress_UspA"/>
</dbReference>
<dbReference type="PANTHER" id="PTHR46268">
    <property type="entry name" value="STRESS RESPONSE PROTEIN NHAX"/>
    <property type="match status" value="1"/>
</dbReference>
<evidence type="ECO:0000256" key="1">
    <source>
        <dbReference type="ARBA" id="ARBA00008791"/>
    </source>
</evidence>
<organism evidence="3 4">
    <name type="scientific">Cellulophaga algicola (strain DSM 14237 / IC166 / ACAM 630)</name>
    <dbReference type="NCBI Taxonomy" id="688270"/>
    <lineage>
        <taxon>Bacteria</taxon>
        <taxon>Pseudomonadati</taxon>
        <taxon>Bacteroidota</taxon>
        <taxon>Flavobacteriia</taxon>
        <taxon>Flavobacteriales</taxon>
        <taxon>Flavobacteriaceae</taxon>
        <taxon>Cellulophaga</taxon>
    </lineage>
</organism>
<protein>
    <submittedName>
        <fullName evidence="3">UspA domain-containing protein</fullName>
    </submittedName>
</protein>
<gene>
    <name evidence="3" type="ordered locus">Celal_3031</name>
</gene>
<dbReference type="eggNOG" id="COG0589">
    <property type="taxonomic scope" value="Bacteria"/>
</dbReference>
<dbReference type="CDD" id="cd00293">
    <property type="entry name" value="USP-like"/>
    <property type="match status" value="1"/>
</dbReference>
<sequence>MKQILVPTDFSEHSFNALEYTVAFHKNTACTFYIMNIGSLSESGIVSNGLALNYNKVDTHSKMELLEENIKEISKKHPSEQHQFYALQEFGNFIAIIRRTLLEKKIDLIAMGSKGNTNFTKKFIGSNTEDVITKVASNLLIIPENTTYQPIKNIAFQTNFNNFYSFDILESLTEIVQVSNGFLNVMNVLVTEALSIPQEKNKRYLLEYLDEVFEDNYSFHSLENKNIKGATEDFTRTNRIDMTIIAAKNLNYLQQLLFNSTIKKISYNTKIPFFVLHE</sequence>
<dbReference type="RefSeq" id="WP_013551769.1">
    <property type="nucleotide sequence ID" value="NC_014934.1"/>
</dbReference>
<dbReference type="Proteomes" id="UP000008634">
    <property type="component" value="Chromosome"/>
</dbReference>
<dbReference type="InterPro" id="IPR006016">
    <property type="entry name" value="UspA"/>
</dbReference>
<dbReference type="Pfam" id="PF00582">
    <property type="entry name" value="Usp"/>
    <property type="match status" value="1"/>
</dbReference>
<dbReference type="STRING" id="688270.Celal_3031"/>
<evidence type="ECO:0000313" key="3">
    <source>
        <dbReference type="EMBL" id="ADV50306.1"/>
    </source>
</evidence>
<dbReference type="PANTHER" id="PTHR46268:SF6">
    <property type="entry name" value="UNIVERSAL STRESS PROTEIN UP12"/>
    <property type="match status" value="1"/>
</dbReference>
<reference evidence="3 4" key="1">
    <citation type="journal article" date="2010" name="Stand. Genomic Sci.">
        <title>Complete genome sequence of Cellulophaga algicola type strain (IC166).</title>
        <authorList>
            <person name="Abt B."/>
            <person name="Lu M."/>
            <person name="Misra M."/>
            <person name="Han C."/>
            <person name="Nolan M."/>
            <person name="Lucas S."/>
            <person name="Hammon N."/>
            <person name="Deshpande S."/>
            <person name="Cheng J.F."/>
            <person name="Tapia R."/>
            <person name="Goodwin L."/>
            <person name="Pitluck S."/>
            <person name="Liolios K."/>
            <person name="Pagani I."/>
            <person name="Ivanova N."/>
            <person name="Mavromatis K."/>
            <person name="Ovchinikova G."/>
            <person name="Pati A."/>
            <person name="Chen A."/>
            <person name="Palaniappan K."/>
            <person name="Land M."/>
            <person name="Hauser L."/>
            <person name="Chang Y.J."/>
            <person name="Jeffries C.D."/>
            <person name="Detter J.C."/>
            <person name="Brambilla E."/>
            <person name="Rohde M."/>
            <person name="Tindall B.J."/>
            <person name="Goker M."/>
            <person name="Woyke T."/>
            <person name="Bristow J."/>
            <person name="Eisen J.A."/>
            <person name="Markowitz V."/>
            <person name="Hugenholtz P."/>
            <person name="Kyrpides N.C."/>
            <person name="Klenk H.P."/>
            <person name="Lapidus A."/>
        </authorList>
    </citation>
    <scope>NUCLEOTIDE SEQUENCE [LARGE SCALE GENOMIC DNA]</scope>
    <source>
        <strain evidence="4">DSM 14237 / IC166 / ACAM 630</strain>
    </source>
</reference>
<proteinExistence type="inferred from homology"/>
<name>E6XF70_CELAD</name>
<keyword evidence="4" id="KW-1185">Reference proteome</keyword>
<dbReference type="AlphaFoldDB" id="E6XF70"/>
<dbReference type="Gene3D" id="3.40.50.12370">
    <property type="match status" value="1"/>
</dbReference>
<accession>E6XF70</accession>
<dbReference type="EMBL" id="CP002453">
    <property type="protein sequence ID" value="ADV50306.1"/>
    <property type="molecule type" value="Genomic_DNA"/>
</dbReference>
<dbReference type="PRINTS" id="PR01438">
    <property type="entry name" value="UNVRSLSTRESS"/>
</dbReference>
<dbReference type="OrthoDB" id="9788959at2"/>
<dbReference type="KEGG" id="cao:Celal_3031"/>
<dbReference type="HOGENOM" id="CLU_049301_2_4_10"/>
<feature type="domain" description="UspA" evidence="2">
    <location>
        <begin position="1"/>
        <end position="143"/>
    </location>
</feature>
<comment type="similarity">
    <text evidence="1">Belongs to the universal stress protein A family.</text>
</comment>